<evidence type="ECO:0000313" key="3">
    <source>
        <dbReference type="Proteomes" id="UP000177306"/>
    </source>
</evidence>
<accession>A0A1F6EHD2</accession>
<name>A0A1F6EHD2_9BACT</name>
<gene>
    <name evidence="2" type="ORF">A3A38_01045</name>
</gene>
<dbReference type="CDD" id="cd06223">
    <property type="entry name" value="PRTases_typeI"/>
    <property type="match status" value="1"/>
</dbReference>
<dbReference type="EMBL" id="MFLY01000016">
    <property type="protein sequence ID" value="OGG73041.1"/>
    <property type="molecule type" value="Genomic_DNA"/>
</dbReference>
<evidence type="ECO:0000313" key="2">
    <source>
        <dbReference type="EMBL" id="OGG73041.1"/>
    </source>
</evidence>
<comment type="caution">
    <text evidence="2">The sequence shown here is derived from an EMBL/GenBank/DDBJ whole genome shotgun (WGS) entry which is preliminary data.</text>
</comment>
<reference evidence="2 3" key="1">
    <citation type="journal article" date="2016" name="Nat. Commun.">
        <title>Thousands of microbial genomes shed light on interconnected biogeochemical processes in an aquifer system.</title>
        <authorList>
            <person name="Anantharaman K."/>
            <person name="Brown C.T."/>
            <person name="Hug L.A."/>
            <person name="Sharon I."/>
            <person name="Castelle C.J."/>
            <person name="Probst A.J."/>
            <person name="Thomas B.C."/>
            <person name="Singh A."/>
            <person name="Wilkins M.J."/>
            <person name="Karaoz U."/>
            <person name="Brodie E.L."/>
            <person name="Williams K.H."/>
            <person name="Hubbard S.S."/>
            <person name="Banfield J.F."/>
        </authorList>
    </citation>
    <scope>NUCLEOTIDE SEQUENCE [LARGE SCALE GENOMIC DNA]</scope>
</reference>
<dbReference type="SUPFAM" id="SSF53335">
    <property type="entry name" value="S-adenosyl-L-methionine-dependent methyltransferases"/>
    <property type="match status" value="1"/>
</dbReference>
<feature type="region of interest" description="Disordered" evidence="1">
    <location>
        <begin position="219"/>
        <end position="244"/>
    </location>
</feature>
<dbReference type="InterPro" id="IPR029057">
    <property type="entry name" value="PRTase-like"/>
</dbReference>
<dbReference type="InterPro" id="IPR029063">
    <property type="entry name" value="SAM-dependent_MTases_sf"/>
</dbReference>
<proteinExistence type="predicted"/>
<protein>
    <submittedName>
        <fullName evidence="2">Uncharacterized protein</fullName>
    </submittedName>
</protein>
<feature type="region of interest" description="Disordered" evidence="1">
    <location>
        <begin position="1"/>
        <end position="33"/>
    </location>
</feature>
<dbReference type="SUPFAM" id="SSF53271">
    <property type="entry name" value="PRTase-like"/>
    <property type="match status" value="1"/>
</dbReference>
<sequence>MSPEFLSKPLRSPETGSGSGRGGDAEKPARKLNNLRGKMRDSAYLPSFNEILEAFDLEKAVRKPAFERMQKVWEVRPKFTEFLREQGILYEFYNQEYVTELGTYLVRRISEIKQETGRLPTLLEVGAGDGRLAHFLQEKIQSLGEVNCSVIATDSGESGHAAKFPVEAIDYKDALAKYKPDVVISSWMPMNTDWSKDIRMTESVQEYILIGDDTVTGSPWKTWGNASEDEEESEEEKPPFERDGFSKTYHEEMQKFQIPHHLDFNHVTTASFTRKPSSERLSEGLAEETAKKNLEEKREALQHLALFYNIQDGMIEANLNAVSENLKRQDMYTTEAQEKIMTEFREAFTEVAEAALAQDTSLYTAFRYFKALGREDKIRERVQKGYPTIDGDHNFDLLRACLEYGTDAQAESALREFLKGSSPKYTILEQLQETRYFKERLEIIERAYNQFAQQSGLRNLPRISHAASKIDLINAAQELRKRNYNLAIGVMRSGEPLAGLLDFLGQRTRYVEWHRGWKKQPTWRNIGSNRLRVKQAKSILLCEHDTETGATLRALIPFLQSLHPDKVDISFWIDYHHRNERRVKESGFYNEQFLIRDMPLASLIENVNATVEYARSRLHPPEGNNNNV</sequence>
<evidence type="ECO:0000256" key="1">
    <source>
        <dbReference type="SAM" id="MobiDB-lite"/>
    </source>
</evidence>
<dbReference type="Proteomes" id="UP000177306">
    <property type="component" value="Unassembled WGS sequence"/>
</dbReference>
<dbReference type="AlphaFoldDB" id="A0A1F6EHD2"/>
<dbReference type="InterPro" id="IPR000836">
    <property type="entry name" value="PRTase_dom"/>
</dbReference>
<organism evidence="2 3">
    <name type="scientific">Candidatus Kaiserbacteria bacterium RIFCSPLOWO2_01_FULL_53_17</name>
    <dbReference type="NCBI Taxonomy" id="1798511"/>
    <lineage>
        <taxon>Bacteria</taxon>
        <taxon>Candidatus Kaiseribacteriota</taxon>
    </lineage>
</organism>